<dbReference type="GO" id="GO:0061630">
    <property type="term" value="F:ubiquitin protein ligase activity"/>
    <property type="evidence" value="ECO:0007669"/>
    <property type="project" value="UniProtKB-EC"/>
</dbReference>
<gene>
    <name evidence="12" type="ORF">CYFA0S_13e00782g</name>
</gene>
<comment type="catalytic activity">
    <reaction evidence="1">
        <text>[E2 ubiquitin-conjugating enzyme]-S-ubiquitinyl-L-cysteine + [acceptor protein]-L-lysine = [E2 ubiquitin-conjugating enzyme]-L-cysteine + [acceptor protein]-N(6)-ubiquitinyl-L-lysine.</text>
        <dbReference type="EC" id="2.3.2.31"/>
    </reaction>
</comment>
<accession>A0A061B1Y2</accession>
<dbReference type="PhylomeDB" id="A0A061B1Y2"/>
<protein>
    <recommendedName>
        <fullName evidence="2">RBR-type E3 ubiquitin transferase</fullName>
        <ecNumber evidence="2">2.3.2.31</ecNumber>
    </recommendedName>
</protein>
<name>A0A061B1Y2_CYBFA</name>
<evidence type="ECO:0000256" key="5">
    <source>
        <dbReference type="ARBA" id="ARBA00022737"/>
    </source>
</evidence>
<organism evidence="12">
    <name type="scientific">Cyberlindnera fabianii</name>
    <name type="common">Yeast</name>
    <name type="synonym">Hansenula fabianii</name>
    <dbReference type="NCBI Taxonomy" id="36022"/>
    <lineage>
        <taxon>Eukaryota</taxon>
        <taxon>Fungi</taxon>
        <taxon>Dikarya</taxon>
        <taxon>Ascomycota</taxon>
        <taxon>Saccharomycotina</taxon>
        <taxon>Saccharomycetes</taxon>
        <taxon>Phaffomycetales</taxon>
        <taxon>Phaffomycetaceae</taxon>
        <taxon>Cyberlindnera</taxon>
    </lineage>
</organism>
<keyword evidence="6 9" id="KW-0863">Zinc-finger</keyword>
<dbReference type="SMART" id="SM00184">
    <property type="entry name" value="RING"/>
    <property type="match status" value="1"/>
</dbReference>
<evidence type="ECO:0000256" key="9">
    <source>
        <dbReference type="PROSITE-ProRule" id="PRU00175"/>
    </source>
</evidence>
<dbReference type="Gene3D" id="1.20.120.1750">
    <property type="match status" value="1"/>
</dbReference>
<dbReference type="PROSITE" id="PS51873">
    <property type="entry name" value="TRIAD"/>
    <property type="match status" value="1"/>
</dbReference>
<dbReference type="AlphaFoldDB" id="A0A061B1Y2"/>
<keyword evidence="7" id="KW-0833">Ubl conjugation pathway</keyword>
<keyword evidence="4" id="KW-0479">Metal-binding</keyword>
<dbReference type="Pfam" id="PF01485">
    <property type="entry name" value="IBR"/>
    <property type="match status" value="2"/>
</dbReference>
<feature type="domain" description="RING-type" evidence="11">
    <location>
        <begin position="172"/>
        <end position="447"/>
    </location>
</feature>
<dbReference type="SMART" id="SM00647">
    <property type="entry name" value="IBR"/>
    <property type="match status" value="2"/>
</dbReference>
<dbReference type="EC" id="2.3.2.31" evidence="2"/>
<keyword evidence="8" id="KW-0862">Zinc</keyword>
<dbReference type="VEuPathDB" id="FungiDB:BON22_1788"/>
<reference evidence="12" key="1">
    <citation type="journal article" date="2014" name="Genome Announc.">
        <title>Genome sequence of the yeast Cyberlindnera fabianii (Hansenula fabianii).</title>
        <authorList>
            <person name="Freel K.C."/>
            <person name="Sarilar V."/>
            <person name="Neuveglise C."/>
            <person name="Devillers H."/>
            <person name="Friedrich A."/>
            <person name="Schacherer J."/>
        </authorList>
    </citation>
    <scope>NUCLEOTIDE SEQUENCE</scope>
    <source>
        <strain evidence="12">YJS4271</strain>
    </source>
</reference>
<dbReference type="InterPro" id="IPR044066">
    <property type="entry name" value="TRIAD_supradom"/>
</dbReference>
<dbReference type="GO" id="GO:0008270">
    <property type="term" value="F:zinc ion binding"/>
    <property type="evidence" value="ECO:0007669"/>
    <property type="project" value="UniProtKB-KW"/>
</dbReference>
<dbReference type="PANTHER" id="PTHR11685">
    <property type="entry name" value="RBR FAMILY RING FINGER AND IBR DOMAIN-CONTAINING"/>
    <property type="match status" value="1"/>
</dbReference>
<sequence length="469" mass="54083">MPHNEDEAIMIAGTLELLQTVFPELITNSDESMPYKLTVNFHPETCTTFSLIKEGSDNKTVASFKTQEVVGYEFLFRLPLTKDNFRISSIILTSDQITRLMDQVRHVIEDTAEMEDETASAMSACNFAVLEAPIEHEKELLRNYHLFTTNETLYHSWYKACMDVKFSKFHQSRFCCSICLEYKDGFDGVLFDCEHCICKDCFKEFATVTIDDGDVTKLQCPDCPMQEPKGLNLMGPRELRDLLFTRKISNEMLQMVLSKEYMKKYEELFSTLTHTKFATYYPNLVSKCTRCKEYVIRDDADELLIICGNCNFAHCFECGHSWHGKFNGCGEPFNAIPQRVVEHLLSEMITFEEVALYEARYGRKFIKRAVNMELAERAFRAEVESNPTLVECPKKTCRQIITKGDGCNKMRCAVCGTHFCFLCGTALLPQDPYAHYRERSSDCFERLFEGMRGVVDEEPEFQLIGEIRL</sequence>
<proteinExistence type="predicted"/>
<evidence type="ECO:0000256" key="6">
    <source>
        <dbReference type="ARBA" id="ARBA00022771"/>
    </source>
</evidence>
<dbReference type="PROSITE" id="PS50089">
    <property type="entry name" value="ZF_RING_2"/>
    <property type="match status" value="1"/>
</dbReference>
<keyword evidence="3" id="KW-0808">Transferase</keyword>
<evidence type="ECO:0000256" key="4">
    <source>
        <dbReference type="ARBA" id="ARBA00022723"/>
    </source>
</evidence>
<dbReference type="InterPro" id="IPR013083">
    <property type="entry name" value="Znf_RING/FYVE/PHD"/>
</dbReference>
<evidence type="ECO:0000256" key="8">
    <source>
        <dbReference type="ARBA" id="ARBA00022833"/>
    </source>
</evidence>
<dbReference type="InterPro" id="IPR002867">
    <property type="entry name" value="IBR_dom"/>
</dbReference>
<dbReference type="Gene3D" id="3.30.40.10">
    <property type="entry name" value="Zinc/RING finger domain, C3HC4 (zinc finger)"/>
    <property type="match status" value="1"/>
</dbReference>
<dbReference type="EMBL" id="LK052898">
    <property type="protein sequence ID" value="CDR43942.1"/>
    <property type="molecule type" value="Genomic_DNA"/>
</dbReference>
<evidence type="ECO:0000256" key="3">
    <source>
        <dbReference type="ARBA" id="ARBA00022679"/>
    </source>
</evidence>
<evidence type="ECO:0000256" key="1">
    <source>
        <dbReference type="ARBA" id="ARBA00001798"/>
    </source>
</evidence>
<dbReference type="InterPro" id="IPR031127">
    <property type="entry name" value="E3_UB_ligase_RBR"/>
</dbReference>
<evidence type="ECO:0000256" key="7">
    <source>
        <dbReference type="ARBA" id="ARBA00022786"/>
    </source>
</evidence>
<evidence type="ECO:0000259" key="10">
    <source>
        <dbReference type="PROSITE" id="PS50089"/>
    </source>
</evidence>
<dbReference type="GO" id="GO:0016567">
    <property type="term" value="P:protein ubiquitination"/>
    <property type="evidence" value="ECO:0007669"/>
    <property type="project" value="InterPro"/>
</dbReference>
<keyword evidence="5" id="KW-0677">Repeat</keyword>
<dbReference type="SUPFAM" id="SSF57850">
    <property type="entry name" value="RING/U-box"/>
    <property type="match status" value="2"/>
</dbReference>
<dbReference type="OrthoDB" id="1431934at2759"/>
<feature type="domain" description="RING-type" evidence="10">
    <location>
        <begin position="176"/>
        <end position="223"/>
    </location>
</feature>
<evidence type="ECO:0000313" key="12">
    <source>
        <dbReference type="EMBL" id="CDR43942.1"/>
    </source>
</evidence>
<evidence type="ECO:0000259" key="11">
    <source>
        <dbReference type="PROSITE" id="PS51873"/>
    </source>
</evidence>
<evidence type="ECO:0000256" key="2">
    <source>
        <dbReference type="ARBA" id="ARBA00012251"/>
    </source>
</evidence>
<dbReference type="InterPro" id="IPR001841">
    <property type="entry name" value="Znf_RING"/>
</dbReference>